<dbReference type="SUPFAM" id="SSF52141">
    <property type="entry name" value="Uracil-DNA glycosylase-like"/>
    <property type="match status" value="1"/>
</dbReference>
<evidence type="ECO:0000313" key="2">
    <source>
        <dbReference type="EMBL" id="CAD7288490.1"/>
    </source>
</evidence>
<accession>A0ABM8Q6E1</accession>
<reference evidence="2 3" key="1">
    <citation type="submission" date="2020-11" db="EMBL/GenBank/DDBJ databases">
        <authorList>
            <person name="Peeters C."/>
        </authorList>
    </citation>
    <scope>NUCLEOTIDE SEQUENCE [LARGE SCALE GENOMIC DNA]</scope>
    <source>
        <strain evidence="2 3">LMG 8286</strain>
    </source>
</reference>
<dbReference type="Pfam" id="PF03167">
    <property type="entry name" value="UDG"/>
    <property type="match status" value="1"/>
</dbReference>
<dbReference type="CDD" id="cd10032">
    <property type="entry name" value="UDG-F6_HDG"/>
    <property type="match status" value="1"/>
</dbReference>
<dbReference type="SMART" id="SM00986">
    <property type="entry name" value="UDG"/>
    <property type="match status" value="1"/>
</dbReference>
<dbReference type="EMBL" id="CAJHOE010000003">
    <property type="protein sequence ID" value="CAD7288490.1"/>
    <property type="molecule type" value="Genomic_DNA"/>
</dbReference>
<evidence type="ECO:0000313" key="3">
    <source>
        <dbReference type="Proteomes" id="UP000789359"/>
    </source>
</evidence>
<proteinExistence type="predicted"/>
<protein>
    <recommendedName>
        <fullName evidence="1">Uracil-DNA glycosylase-like domain-containing protein</fullName>
    </recommendedName>
</protein>
<dbReference type="NCBIfam" id="TIGR04274">
    <property type="entry name" value="hypoxanDNAglyco"/>
    <property type="match status" value="1"/>
</dbReference>
<dbReference type="InterPro" id="IPR036895">
    <property type="entry name" value="Uracil-DNA_glycosylase-like_sf"/>
</dbReference>
<dbReference type="Proteomes" id="UP000789359">
    <property type="component" value="Unassembled WGS sequence"/>
</dbReference>
<gene>
    <name evidence="2" type="ORF">LMG8286_01334</name>
</gene>
<dbReference type="RefSeq" id="WP_230057090.1">
    <property type="nucleotide sequence ID" value="NZ_CAJHOE010000003.1"/>
</dbReference>
<dbReference type="Gene3D" id="3.40.470.10">
    <property type="entry name" value="Uracil-DNA glycosylase-like domain"/>
    <property type="match status" value="1"/>
</dbReference>
<feature type="domain" description="Uracil-DNA glycosylase-like" evidence="1">
    <location>
        <begin position="10"/>
        <end position="164"/>
    </location>
</feature>
<name>A0ABM8Q6E1_9BACT</name>
<comment type="caution">
    <text evidence="2">The sequence shown here is derived from an EMBL/GenBank/DDBJ whole genome shotgun (WGS) entry which is preliminary data.</text>
</comment>
<dbReference type="SMART" id="SM00987">
    <property type="entry name" value="UreE_C"/>
    <property type="match status" value="1"/>
</dbReference>
<sequence length="165" mass="18556">MTENLTHPFEPIFNENSQILILGSFPSEISRKYGFYYANKRNRFWKILAEIFSEPVPQSDSQKCDLLLRNSIAIYDAALSCTIKGSLDANMKNVVPANLSEIFAKSNIKAVFANGTKAYKICQSFHNQAIIKATGKSAIKLPSTSPANTRFNFEKLLKEWEQIVG</sequence>
<dbReference type="InterPro" id="IPR026353">
    <property type="entry name" value="Hypoxan-DNA_Glyclase"/>
</dbReference>
<keyword evidence="3" id="KW-1185">Reference proteome</keyword>
<evidence type="ECO:0000259" key="1">
    <source>
        <dbReference type="SMART" id="SM00986"/>
    </source>
</evidence>
<dbReference type="InterPro" id="IPR005122">
    <property type="entry name" value="Uracil-DNA_glycosylase-like"/>
</dbReference>
<organism evidence="2 3">
    <name type="scientific">Campylobacter suis</name>
    <dbReference type="NCBI Taxonomy" id="2790657"/>
    <lineage>
        <taxon>Bacteria</taxon>
        <taxon>Pseudomonadati</taxon>
        <taxon>Campylobacterota</taxon>
        <taxon>Epsilonproteobacteria</taxon>
        <taxon>Campylobacterales</taxon>
        <taxon>Campylobacteraceae</taxon>
        <taxon>Campylobacter</taxon>
    </lineage>
</organism>